<keyword evidence="3" id="KW-0732">Signal</keyword>
<evidence type="ECO:0000256" key="4">
    <source>
        <dbReference type="RuleBase" id="RU003495"/>
    </source>
</evidence>
<gene>
    <name evidence="3" type="primary">rlpA</name>
    <name evidence="7" type="ORF">EZ242_15095</name>
</gene>
<dbReference type="InterPro" id="IPR012997">
    <property type="entry name" value="RplA"/>
</dbReference>
<reference evidence="7 8" key="1">
    <citation type="submission" date="2019-03" db="EMBL/GenBank/DDBJ databases">
        <title>Ramlibacter rhizophilus CCTCC AB2015357, whole genome shotgun sequence.</title>
        <authorList>
            <person name="Zhang X."/>
            <person name="Feng G."/>
            <person name="Zhu H."/>
        </authorList>
    </citation>
    <scope>NUCLEOTIDE SEQUENCE [LARGE SCALE GENOMIC DNA]</scope>
    <source>
        <strain evidence="7 8">CCTCC AB2015357</strain>
    </source>
</reference>
<dbReference type="NCBIfam" id="TIGR00413">
    <property type="entry name" value="rlpA"/>
    <property type="match status" value="1"/>
</dbReference>
<feature type="chain" id="PRO_5021519748" description="Endolytic peptidoglycan transglycosylase RlpA" evidence="3">
    <location>
        <begin position="28"/>
        <end position="167"/>
    </location>
</feature>
<dbReference type="GO" id="GO:0000270">
    <property type="term" value="P:peptidoglycan metabolic process"/>
    <property type="evidence" value="ECO:0007669"/>
    <property type="project" value="UniProtKB-UniRule"/>
</dbReference>
<dbReference type="PANTHER" id="PTHR34183">
    <property type="entry name" value="ENDOLYTIC PEPTIDOGLYCAN TRANSGLYCOSYLASE RLPA"/>
    <property type="match status" value="1"/>
</dbReference>
<feature type="region of interest" description="Disordered" evidence="5">
    <location>
        <begin position="32"/>
        <end position="62"/>
    </location>
</feature>
<evidence type="ECO:0000313" key="8">
    <source>
        <dbReference type="Proteomes" id="UP000297564"/>
    </source>
</evidence>
<comment type="caution">
    <text evidence="7">The sequence shown here is derived from an EMBL/GenBank/DDBJ whole genome shotgun (WGS) entry which is preliminary data.</text>
</comment>
<dbReference type="Pfam" id="PF03330">
    <property type="entry name" value="DPBB_1"/>
    <property type="match status" value="1"/>
</dbReference>
<evidence type="ECO:0000256" key="3">
    <source>
        <dbReference type="HAMAP-Rule" id="MF_02071"/>
    </source>
</evidence>
<dbReference type="CDD" id="cd22268">
    <property type="entry name" value="DPBB_RlpA-like"/>
    <property type="match status" value="1"/>
</dbReference>
<dbReference type="EC" id="4.2.2.-" evidence="3"/>
<organism evidence="7 8">
    <name type="scientific">Ramlibacter rhizophilus</name>
    <dbReference type="NCBI Taxonomy" id="1781167"/>
    <lineage>
        <taxon>Bacteria</taxon>
        <taxon>Pseudomonadati</taxon>
        <taxon>Pseudomonadota</taxon>
        <taxon>Betaproteobacteria</taxon>
        <taxon>Burkholderiales</taxon>
        <taxon>Comamonadaceae</taxon>
        <taxon>Ramlibacter</taxon>
    </lineage>
</organism>
<dbReference type="RefSeq" id="WP_135286018.1">
    <property type="nucleotide sequence ID" value="NZ_SMLL01000006.1"/>
</dbReference>
<dbReference type="HAMAP" id="MF_02071">
    <property type="entry name" value="RlpA"/>
    <property type="match status" value="1"/>
</dbReference>
<feature type="domain" description="RlpA-like protein double-psi beta-barrel" evidence="6">
    <location>
        <begin position="58"/>
        <end position="147"/>
    </location>
</feature>
<dbReference type="EMBL" id="SMLL01000006">
    <property type="protein sequence ID" value="TFY97791.1"/>
    <property type="molecule type" value="Genomic_DNA"/>
</dbReference>
<evidence type="ECO:0000256" key="1">
    <source>
        <dbReference type="ARBA" id="ARBA00023239"/>
    </source>
</evidence>
<proteinExistence type="inferred from homology"/>
<dbReference type="InterPro" id="IPR036908">
    <property type="entry name" value="RlpA-like_sf"/>
</dbReference>
<dbReference type="PANTHER" id="PTHR34183:SF8">
    <property type="entry name" value="ENDOLYTIC PEPTIDOGLYCAN TRANSGLYCOSYLASE RLPA-RELATED"/>
    <property type="match status" value="1"/>
</dbReference>
<protein>
    <recommendedName>
        <fullName evidence="3">Endolytic peptidoglycan transglycosylase RlpA</fullName>
        <ecNumber evidence="3">4.2.2.-</ecNumber>
    </recommendedName>
</protein>
<dbReference type="AlphaFoldDB" id="A0A4Z0BGC6"/>
<feature type="signal peptide" evidence="3">
    <location>
        <begin position="1"/>
        <end position="27"/>
    </location>
</feature>
<keyword evidence="2 3" id="KW-0961">Cell wall biogenesis/degradation</keyword>
<accession>A0A4Z0BGC6</accession>
<evidence type="ECO:0000256" key="2">
    <source>
        <dbReference type="ARBA" id="ARBA00023316"/>
    </source>
</evidence>
<dbReference type="OrthoDB" id="9779128at2"/>
<name>A0A4Z0BGC6_9BURK</name>
<sequence precursor="true">MALTHRRVLPALIAFGVCLSLATPALAESRASEAAASREADAQPTPKSGTDHTGKPRVGKASFYHDRFVGRKMANGKPMRAEDDNAASLTLPLGTTARVTNLETGQSTVVTIEDRGPYVDGRIVDLSPSSAEAIGLTREQGLAPVEVAPIEVPLPDGTVKMGAGAAN</sequence>
<evidence type="ECO:0000256" key="5">
    <source>
        <dbReference type="SAM" id="MobiDB-lite"/>
    </source>
</evidence>
<dbReference type="Gene3D" id="2.40.40.10">
    <property type="entry name" value="RlpA-like domain"/>
    <property type="match status" value="1"/>
</dbReference>
<dbReference type="Proteomes" id="UP000297564">
    <property type="component" value="Unassembled WGS sequence"/>
</dbReference>
<keyword evidence="8" id="KW-1185">Reference proteome</keyword>
<evidence type="ECO:0000259" key="6">
    <source>
        <dbReference type="Pfam" id="PF03330"/>
    </source>
</evidence>
<dbReference type="GO" id="GO:0008932">
    <property type="term" value="F:lytic endotransglycosylase activity"/>
    <property type="evidence" value="ECO:0007669"/>
    <property type="project" value="UniProtKB-UniRule"/>
</dbReference>
<dbReference type="InterPro" id="IPR034718">
    <property type="entry name" value="RlpA"/>
</dbReference>
<evidence type="ECO:0000313" key="7">
    <source>
        <dbReference type="EMBL" id="TFY97791.1"/>
    </source>
</evidence>
<dbReference type="GO" id="GO:0071555">
    <property type="term" value="P:cell wall organization"/>
    <property type="evidence" value="ECO:0007669"/>
    <property type="project" value="UniProtKB-KW"/>
</dbReference>
<comment type="similarity">
    <text evidence="3 4">Belongs to the RlpA family.</text>
</comment>
<dbReference type="InterPro" id="IPR009009">
    <property type="entry name" value="RlpA-like_DPBB"/>
</dbReference>
<keyword evidence="1 3" id="KW-0456">Lyase</keyword>
<comment type="function">
    <text evidence="3">Lytic transglycosylase with a strong preference for naked glycan strands that lack stem peptides.</text>
</comment>
<dbReference type="SUPFAM" id="SSF50685">
    <property type="entry name" value="Barwin-like endoglucanases"/>
    <property type="match status" value="1"/>
</dbReference>